<sequence length="641" mass="69849">MTVTNKLFLLHNTLNTSKLFIARRPLSQLIRGKTVKIGCACGFWGDTAVAAPQLIYGAKVDYIMFDYLSEITMSLLTAAKHRTPTLGYAPDFIQICIAPFIKDIKEKGIKIISNAGGVNPIGCGVALQKVCHKAGVNLNIAVIEGDDLMPEVNKLRNLGITEMNSGKEFPTAIHSMNAYFGAGPIARALDLGADVVITGRCADSALALAPLIHNFQWKMDDFDLLAAGSLAGHLIECGPQITGGIFTDWHLVDHWDNIGFPIVEVGSDGHMIVTKPSGTGGLISTATVSEQLLYELGDPGRYFLPDVVCDFSDVKLEQISEDRVVVTGAKGNPPSGELKVSATYAEGFRSTAVVCVGGPHSKTKVEKTANAIIQRCQRIFHQLGLQDFTDVNIEVLGSEHMYGPYSNIPKGTREAVLWLAVHHNEKKALEFFSREVAPAGTGMAPGLCNIVGGRPKVSAVLKLFSFLYPRNNFKVSIYMNDEFIEEYCTPSTPTAEYPQTVYNTKSPTPVEQPSLPSGDYTYRLIDLAYTRSGDKGNDSNIGVIARHPAFLPYINQALTVESVEDYFQHVFPDRSFPVENRVKRYPVPGIQALNFVLHNSLGGGGIASLRSDAQGKAFGQMLLDFELKNLPDLLSIIKNYS</sequence>
<feature type="domain" description="AtuA-like ferredoxin-fold" evidence="2">
    <location>
        <begin position="523"/>
        <end position="627"/>
    </location>
</feature>
<dbReference type="EMBL" id="JAZGQO010000011">
    <property type="protein sequence ID" value="KAK6173181.1"/>
    <property type="molecule type" value="Genomic_DNA"/>
</dbReference>
<reference evidence="3 4" key="1">
    <citation type="submission" date="2024-01" db="EMBL/GenBank/DDBJ databases">
        <title>The genome of the rayed Mediterranean limpet Patella caerulea (Linnaeus, 1758).</title>
        <authorList>
            <person name="Anh-Thu Weber A."/>
            <person name="Halstead-Nussloch G."/>
        </authorList>
    </citation>
    <scope>NUCLEOTIDE SEQUENCE [LARGE SCALE GENOMIC DNA]</scope>
    <source>
        <strain evidence="3">AATW-2023a</strain>
        <tissue evidence="3">Whole specimen</tissue>
    </source>
</reference>
<evidence type="ECO:0000259" key="2">
    <source>
        <dbReference type="Pfam" id="PF23544"/>
    </source>
</evidence>
<gene>
    <name evidence="3" type="ORF">SNE40_016685</name>
</gene>
<evidence type="ECO:0000313" key="3">
    <source>
        <dbReference type="EMBL" id="KAK6173181.1"/>
    </source>
</evidence>
<feature type="domain" description="Acyclic terpene utilisation N-terminal" evidence="1">
    <location>
        <begin position="35"/>
        <end position="477"/>
    </location>
</feature>
<accession>A0AAN8JC10</accession>
<organism evidence="3 4">
    <name type="scientific">Patella caerulea</name>
    <name type="common">Rayed Mediterranean limpet</name>
    <dbReference type="NCBI Taxonomy" id="87958"/>
    <lineage>
        <taxon>Eukaryota</taxon>
        <taxon>Metazoa</taxon>
        <taxon>Spiralia</taxon>
        <taxon>Lophotrochozoa</taxon>
        <taxon>Mollusca</taxon>
        <taxon>Gastropoda</taxon>
        <taxon>Patellogastropoda</taxon>
        <taxon>Patelloidea</taxon>
        <taxon>Patellidae</taxon>
        <taxon>Patella</taxon>
    </lineage>
</organism>
<proteinExistence type="predicted"/>
<protein>
    <submittedName>
        <fullName evidence="3">Uncharacterized protein</fullName>
    </submittedName>
</protein>
<dbReference type="AlphaFoldDB" id="A0AAN8JC10"/>
<comment type="caution">
    <text evidence="3">The sequence shown here is derived from an EMBL/GenBank/DDBJ whole genome shotgun (WGS) entry which is preliminary data.</text>
</comment>
<keyword evidence="4" id="KW-1185">Reference proteome</keyword>
<dbReference type="InterPro" id="IPR010839">
    <property type="entry name" value="AtuA_N"/>
</dbReference>
<evidence type="ECO:0000313" key="4">
    <source>
        <dbReference type="Proteomes" id="UP001347796"/>
    </source>
</evidence>
<dbReference type="Pfam" id="PF07287">
    <property type="entry name" value="AtuA"/>
    <property type="match status" value="1"/>
</dbReference>
<evidence type="ECO:0000259" key="1">
    <source>
        <dbReference type="Pfam" id="PF07287"/>
    </source>
</evidence>
<dbReference type="PANTHER" id="PTHR47708">
    <property type="match status" value="1"/>
</dbReference>
<dbReference type="Proteomes" id="UP001347796">
    <property type="component" value="Unassembled WGS sequence"/>
</dbReference>
<dbReference type="Pfam" id="PF23544">
    <property type="entry name" value="AtuA_ferredoxin"/>
    <property type="match status" value="1"/>
</dbReference>
<name>A0AAN8JC10_PATCE</name>
<dbReference type="InterPro" id="IPR056362">
    <property type="entry name" value="AtuA-like_ferredoxin_dom"/>
</dbReference>
<dbReference type="PANTHER" id="PTHR47708:SF2">
    <property type="entry name" value="SI:CH73-132F6.5"/>
    <property type="match status" value="1"/>
</dbReference>